<gene>
    <name evidence="2" type="ORF">FEI15_04695</name>
</gene>
<feature type="transmembrane region" description="Helical" evidence="1">
    <location>
        <begin position="109"/>
        <end position="129"/>
    </location>
</feature>
<reference evidence="2 3" key="1">
    <citation type="submission" date="2019-05" db="EMBL/GenBank/DDBJ databases">
        <title>Genome-based reclassification of Lactobacillus casei as Lactobacillus casei subsp. casei. subsp.nov., description of Lactobacillus casei subsp. zeae subsp. nov., and emended description of Lactobacillus casei.</title>
        <authorList>
            <person name="Huang C.-H."/>
        </authorList>
    </citation>
    <scope>NUCLEOTIDE SEQUENCE [LARGE SCALE GENOMIC DNA]</scope>
    <source>
        <strain evidence="2 3">CRBIP24.44</strain>
    </source>
</reference>
<evidence type="ECO:0000313" key="3">
    <source>
        <dbReference type="Proteomes" id="UP000309885"/>
    </source>
</evidence>
<feature type="transmembrane region" description="Helical" evidence="1">
    <location>
        <begin position="179"/>
        <end position="195"/>
    </location>
</feature>
<accession>A0A5R8LTK6</accession>
<feature type="transmembrane region" description="Helical" evidence="1">
    <location>
        <begin position="158"/>
        <end position="173"/>
    </location>
</feature>
<proteinExistence type="predicted"/>
<sequence>MKQIAIKFHRDVRYKFLSIAFMIVVFEHLFVRDYSGDAAIAFSHYLDRTTLIATLHNRYMTWTSRVFIEAVLLKLSQNMHVILWAVIDILMWMLLIWAMMKLTNYKHNYLILCLTFIVPLSMMNGAGWMATSINYFWPLALGTLGLVSLYKVYLHEKVGIVFGLIVLAGLVFATNFETYSVMYLMLLSYFSFLMIRQHRFSVPGTVFIVLQYSICLANIILALVAPGNKQRVVVETKFRMLDFSNMTFFDKLSVGFNHTFSELTDHNVLFLLFAIMLVFVALSTKPRSRGLVGISLIPLTFVMSRTFLSPLVKAYTPEFKALFDAVSKQYRVNAITYFDFVSYLPFVIYALILIAILLVLINGFKSLDTGVGLSVALLSGLVTVVAIGFSPSMYASGSRIFFFLDFVLIYAITVMYDETSFILNDHVAMKKTLKICLFAFTAFSVVNNLIAIGATYFYGNISF</sequence>
<feature type="transmembrane region" description="Helical" evidence="1">
    <location>
        <begin position="135"/>
        <end position="153"/>
    </location>
</feature>
<dbReference type="EMBL" id="VBWO01000003">
    <property type="protein sequence ID" value="TLF40579.1"/>
    <property type="molecule type" value="Genomic_DNA"/>
</dbReference>
<keyword evidence="1" id="KW-0812">Transmembrane</keyword>
<feature type="transmembrane region" description="Helical" evidence="1">
    <location>
        <begin position="12"/>
        <end position="31"/>
    </location>
</feature>
<feature type="transmembrane region" description="Helical" evidence="1">
    <location>
        <begin position="290"/>
        <end position="308"/>
    </location>
</feature>
<feature type="transmembrane region" description="Helical" evidence="1">
    <location>
        <begin position="81"/>
        <end position="100"/>
    </location>
</feature>
<feature type="transmembrane region" description="Helical" evidence="1">
    <location>
        <begin position="340"/>
        <end position="361"/>
    </location>
</feature>
<feature type="transmembrane region" description="Helical" evidence="1">
    <location>
        <begin position="435"/>
        <end position="458"/>
    </location>
</feature>
<comment type="caution">
    <text evidence="2">The sequence shown here is derived from an EMBL/GenBank/DDBJ whole genome shotgun (WGS) entry which is preliminary data.</text>
</comment>
<keyword evidence="1" id="KW-1133">Transmembrane helix</keyword>
<feature type="transmembrane region" description="Helical" evidence="1">
    <location>
        <begin position="373"/>
        <end position="394"/>
    </location>
</feature>
<dbReference type="Proteomes" id="UP000309885">
    <property type="component" value="Unassembled WGS sequence"/>
</dbReference>
<evidence type="ECO:0000313" key="2">
    <source>
        <dbReference type="EMBL" id="TLF40579.1"/>
    </source>
</evidence>
<feature type="transmembrane region" description="Helical" evidence="1">
    <location>
        <begin position="207"/>
        <end position="225"/>
    </location>
</feature>
<name>A0A5R8LTK6_LACZE</name>
<evidence type="ECO:0000256" key="1">
    <source>
        <dbReference type="SAM" id="Phobius"/>
    </source>
</evidence>
<protein>
    <submittedName>
        <fullName evidence="2">Uncharacterized protein</fullName>
    </submittedName>
</protein>
<organism evidence="2 3">
    <name type="scientific">Lacticaseibacillus zeae</name>
    <name type="common">Lactobacillus zeae</name>
    <dbReference type="NCBI Taxonomy" id="57037"/>
    <lineage>
        <taxon>Bacteria</taxon>
        <taxon>Bacillati</taxon>
        <taxon>Bacillota</taxon>
        <taxon>Bacilli</taxon>
        <taxon>Lactobacillales</taxon>
        <taxon>Lactobacillaceae</taxon>
        <taxon>Lacticaseibacillus</taxon>
    </lineage>
</organism>
<dbReference type="AlphaFoldDB" id="A0A5R8LTK6"/>
<feature type="transmembrane region" description="Helical" evidence="1">
    <location>
        <begin position="266"/>
        <end position="283"/>
    </location>
</feature>
<keyword evidence="1" id="KW-0472">Membrane</keyword>
<feature type="transmembrane region" description="Helical" evidence="1">
    <location>
        <begin position="400"/>
        <end position="423"/>
    </location>
</feature>
<dbReference type="RefSeq" id="WP_138130373.1">
    <property type="nucleotide sequence ID" value="NZ_VBWO01000003.1"/>
</dbReference>